<evidence type="ECO:0000259" key="3">
    <source>
        <dbReference type="Pfam" id="PF01345"/>
    </source>
</evidence>
<organism evidence="4 5">
    <name type="scientific">Luteolibacter arcticus</name>
    <dbReference type="NCBI Taxonomy" id="1581411"/>
    <lineage>
        <taxon>Bacteria</taxon>
        <taxon>Pseudomonadati</taxon>
        <taxon>Verrucomicrobiota</taxon>
        <taxon>Verrucomicrobiia</taxon>
        <taxon>Verrucomicrobiales</taxon>
        <taxon>Verrucomicrobiaceae</taxon>
        <taxon>Luteolibacter</taxon>
    </lineage>
</organism>
<keyword evidence="5" id="KW-1185">Reference proteome</keyword>
<comment type="caution">
    <text evidence="4">The sequence shown here is derived from an EMBL/GenBank/DDBJ whole genome shotgun (WGS) entry which is preliminary data.</text>
</comment>
<name>A0ABT3GFZ9_9BACT</name>
<dbReference type="InterPro" id="IPR001434">
    <property type="entry name" value="OmcB-like_DUF11"/>
</dbReference>
<dbReference type="Pfam" id="PF01345">
    <property type="entry name" value="DUF11"/>
    <property type="match status" value="1"/>
</dbReference>
<dbReference type="Proteomes" id="UP001320876">
    <property type="component" value="Unassembled WGS sequence"/>
</dbReference>
<evidence type="ECO:0000313" key="4">
    <source>
        <dbReference type="EMBL" id="MCW1922530.1"/>
    </source>
</evidence>
<dbReference type="InterPro" id="IPR013425">
    <property type="entry name" value="Autotrns_rpt"/>
</dbReference>
<feature type="signal peptide" evidence="2">
    <location>
        <begin position="1"/>
        <end position="23"/>
    </location>
</feature>
<dbReference type="RefSeq" id="WP_264486637.1">
    <property type="nucleotide sequence ID" value="NZ_JAPDDT010000002.1"/>
</dbReference>
<proteinExistence type="predicted"/>
<evidence type="ECO:0000256" key="2">
    <source>
        <dbReference type="SAM" id="SignalP"/>
    </source>
</evidence>
<feature type="chain" id="PRO_5047059915" description="DUF11 domain-containing protein" evidence="2">
    <location>
        <begin position="24"/>
        <end position="573"/>
    </location>
</feature>
<accession>A0ABT3GFZ9</accession>
<evidence type="ECO:0000256" key="1">
    <source>
        <dbReference type="ARBA" id="ARBA00022729"/>
    </source>
</evidence>
<gene>
    <name evidence="4" type="ORF">OKA05_08185</name>
</gene>
<sequence length="573" mass="59201">MTPSTPSPGRLALGIAVTAVSLASLSAATPTWSNSSTDGLWSTPANWNTGNRPLSSDTAIFPAGLGGTVTLDAVMVTDVLTSPTAQSIQFHDDYTVTGSSFIRPGGNVGIGVSSSSTVNFNAPLTSASLALDVDGMLEITGPLGGSMNLDKSGTGTVILSGTNTTTGDREVYEGTLQITSDAAWGSSHSIRVDPSATLDASAMTVPIQIPSGDFANIYGTFRGDLTTSGYLQGNGQIDGTVHAEAGSYVLPDNDGQLHVTGDFTFDASAEIEFYIAHTTPLVGYNQMRVGGIVSLDGDLLLDSDPVLPEGESFFLLLNDGNDPIDGTFDGLPEGGVIPIGNGLALQITYQANGDGGAAGNDVGVTVVPDLVSTDLALTVDAPLAVDLGAAFAVTYTINNLGPNDSTASSLEVELPAAATFNGSTPAGSVIHNLLTIPVTALTHGSSTTVTLNFTAPVTTGSVFVAPWIYNGTGDAIDSNNYAPSMTAVLPGSVPVLDSFHVDPENDLFSLTLETVPDVRYGFQRSIDLVAWADLDEFLGNGNLMEFHPPMEDASVFFRFRILPYAEDGVGEPE</sequence>
<feature type="domain" description="DUF11" evidence="3">
    <location>
        <begin position="374"/>
        <end position="482"/>
    </location>
</feature>
<reference evidence="4 5" key="1">
    <citation type="submission" date="2022-10" db="EMBL/GenBank/DDBJ databases">
        <title>Luteolibacter arcticus strain CCTCC AB 2014275, whole genome shotgun sequencing project.</title>
        <authorList>
            <person name="Zhao G."/>
            <person name="Shen L."/>
        </authorList>
    </citation>
    <scope>NUCLEOTIDE SEQUENCE [LARGE SCALE GENOMIC DNA]</scope>
    <source>
        <strain evidence="4 5">CCTCC AB 2014275</strain>
    </source>
</reference>
<dbReference type="SUPFAM" id="SSF51126">
    <property type="entry name" value="Pectin lyase-like"/>
    <property type="match status" value="1"/>
</dbReference>
<evidence type="ECO:0000313" key="5">
    <source>
        <dbReference type="Proteomes" id="UP001320876"/>
    </source>
</evidence>
<protein>
    <recommendedName>
        <fullName evidence="3">DUF11 domain-containing protein</fullName>
    </recommendedName>
</protein>
<dbReference type="Gene3D" id="2.60.40.10">
    <property type="entry name" value="Immunoglobulins"/>
    <property type="match status" value="1"/>
</dbReference>
<dbReference type="Pfam" id="PF12951">
    <property type="entry name" value="PATR"/>
    <property type="match status" value="1"/>
</dbReference>
<dbReference type="InterPro" id="IPR011050">
    <property type="entry name" value="Pectin_lyase_fold/virulence"/>
</dbReference>
<dbReference type="EMBL" id="JAPDDT010000002">
    <property type="protein sequence ID" value="MCW1922530.1"/>
    <property type="molecule type" value="Genomic_DNA"/>
</dbReference>
<keyword evidence="1 2" id="KW-0732">Signal</keyword>
<dbReference type="NCBIfam" id="TIGR02601">
    <property type="entry name" value="autotrns_rpt"/>
    <property type="match status" value="1"/>
</dbReference>
<dbReference type="InterPro" id="IPR013783">
    <property type="entry name" value="Ig-like_fold"/>
</dbReference>